<evidence type="ECO:0000256" key="1">
    <source>
        <dbReference type="SAM" id="MobiDB-lite"/>
    </source>
</evidence>
<accession>A0A432JIL9</accession>
<dbReference type="AlphaFoldDB" id="A0A432JIL9"/>
<dbReference type="EMBL" id="RXHI01000019">
    <property type="protein sequence ID" value="RUA22311.1"/>
    <property type="molecule type" value="Genomic_DNA"/>
</dbReference>
<sequence length="149" mass="16208">MAANDQGRHVRGSIMQRCGNAGAGTGCLCYSPQGDDKRVVLLNRQFRKRIGYRRDSRCRSRWPLAYPEAEERERLAALLASTPGAGCPGVGRGRAAGGTHSLQGWRDPNLPGPCRLPRRADPESVRRTDRTAPGVVAAGRKATVLYRAL</sequence>
<reference evidence="2" key="1">
    <citation type="submission" date="2018-12" db="EMBL/GenBank/DDBJ databases">
        <authorList>
            <person name="Jadhav K."/>
            <person name="Kushwaha B."/>
            <person name="Jadhav I."/>
        </authorList>
    </citation>
    <scope>NUCLEOTIDE SEQUENCE [LARGE SCALE GENOMIC DNA]</scope>
    <source>
        <strain evidence="2">SBS 10</strain>
    </source>
</reference>
<feature type="region of interest" description="Disordered" evidence="1">
    <location>
        <begin position="89"/>
        <end position="129"/>
    </location>
</feature>
<gene>
    <name evidence="2" type="ORF">DSL92_06430</name>
</gene>
<organism evidence="2">
    <name type="scientific">Billgrantia gudaonensis</name>
    <dbReference type="NCBI Taxonomy" id="376427"/>
    <lineage>
        <taxon>Bacteria</taxon>
        <taxon>Pseudomonadati</taxon>
        <taxon>Pseudomonadota</taxon>
        <taxon>Gammaproteobacteria</taxon>
        <taxon>Oceanospirillales</taxon>
        <taxon>Halomonadaceae</taxon>
        <taxon>Billgrantia</taxon>
    </lineage>
</organism>
<comment type="caution">
    <text evidence="2">The sequence shown here is derived from an EMBL/GenBank/DDBJ whole genome shotgun (WGS) entry which is preliminary data.</text>
</comment>
<evidence type="ECO:0000313" key="2">
    <source>
        <dbReference type="EMBL" id="RUA22311.1"/>
    </source>
</evidence>
<name>A0A432JIL9_9GAMM</name>
<protein>
    <submittedName>
        <fullName evidence="2">Uncharacterized protein</fullName>
    </submittedName>
</protein>
<proteinExistence type="predicted"/>
<feature type="compositionally biased region" description="Basic and acidic residues" evidence="1">
    <location>
        <begin position="118"/>
        <end position="129"/>
    </location>
</feature>